<comment type="caution">
    <text evidence="8">Lacks conserved residue(s) required for the propagation of feature annotation.</text>
</comment>
<keyword evidence="6 8" id="KW-0057">Aromatic amino acid biosynthesis</keyword>
<dbReference type="GO" id="GO:0009423">
    <property type="term" value="P:chorismate biosynthetic process"/>
    <property type="evidence" value="ECO:0007669"/>
    <property type="project" value="UniProtKB-UniRule"/>
</dbReference>
<feature type="binding site" evidence="8">
    <location>
        <position position="109"/>
    </location>
    <ligand>
        <name>shikimate</name>
        <dbReference type="ChEBI" id="CHEBI:36208"/>
    </ligand>
</feature>
<evidence type="ECO:0000256" key="1">
    <source>
        <dbReference type="ARBA" id="ARBA00004871"/>
    </source>
</evidence>
<dbReference type="Pfam" id="PF08501">
    <property type="entry name" value="Shikimate_dh_N"/>
    <property type="match status" value="1"/>
</dbReference>
<dbReference type="Proteomes" id="UP000000321">
    <property type="component" value="Unassembled WGS sequence"/>
</dbReference>
<dbReference type="GO" id="GO:0004764">
    <property type="term" value="F:shikimate 3-dehydrogenase (NADP+) activity"/>
    <property type="evidence" value="ECO:0007669"/>
    <property type="project" value="UniProtKB-UniRule"/>
</dbReference>
<keyword evidence="5 8" id="KW-0560">Oxidoreductase</keyword>
<keyword evidence="4 8" id="KW-0521">NADP</keyword>
<dbReference type="InterPro" id="IPR036291">
    <property type="entry name" value="NAD(P)-bd_dom_sf"/>
</dbReference>
<dbReference type="InterPro" id="IPR046346">
    <property type="entry name" value="Aminoacid_DH-like_N_sf"/>
</dbReference>
<evidence type="ECO:0000256" key="7">
    <source>
        <dbReference type="ARBA" id="ARBA00049442"/>
    </source>
</evidence>
<dbReference type="GO" id="GO:0050661">
    <property type="term" value="F:NADP binding"/>
    <property type="evidence" value="ECO:0007669"/>
    <property type="project" value="InterPro"/>
</dbReference>
<evidence type="ECO:0000256" key="6">
    <source>
        <dbReference type="ARBA" id="ARBA00023141"/>
    </source>
</evidence>
<dbReference type="CDD" id="cd01065">
    <property type="entry name" value="NAD_bind_Shikimate_DH"/>
    <property type="match status" value="1"/>
</dbReference>
<comment type="function">
    <text evidence="8">Involved in the biosynthesis of the chorismate, which leads to the biosynthesis of aromatic amino acids. Catalyzes the reversible NADPH linked reduction of 3-dehydroshikimate (DHSA) to yield shikimate (SA).</text>
</comment>
<reference evidence="12 13" key="1">
    <citation type="journal article" date="2008" name="Appl. Environ. Microbiol.">
        <title>Genomic insights into Mn(II) oxidation by the marine alphaproteobacterium Aurantimonas sp. strain SI85-9A1.</title>
        <authorList>
            <person name="Dick G.J."/>
            <person name="Podell S."/>
            <person name="Johnson H.A."/>
            <person name="Rivera-Espinoza Y."/>
            <person name="Bernier-Latmani R."/>
            <person name="McCarthy J.K."/>
            <person name="Torpey J.W."/>
            <person name="Clement B.G."/>
            <person name="Gaasterland T."/>
            <person name="Tebo B.M."/>
        </authorList>
    </citation>
    <scope>NUCLEOTIDE SEQUENCE [LARGE SCALE GENOMIC DNA]</scope>
    <source>
        <strain evidence="12 13">SI85-9A1</strain>
    </source>
</reference>
<comment type="pathway">
    <text evidence="1 8">Metabolic intermediate biosynthesis; chorismate biosynthesis; chorismate from D-erythrose 4-phosphate and phosphoenolpyruvate: step 4/7.</text>
</comment>
<dbReference type="UniPathway" id="UPA00053">
    <property type="reaction ID" value="UER00087"/>
</dbReference>
<comment type="subunit">
    <text evidence="8">Homodimer.</text>
</comment>
<evidence type="ECO:0000313" key="12">
    <source>
        <dbReference type="EMBL" id="EAS48548.1"/>
    </source>
</evidence>
<evidence type="ECO:0000256" key="2">
    <source>
        <dbReference type="ARBA" id="ARBA00012962"/>
    </source>
</evidence>
<feature type="binding site" evidence="8">
    <location>
        <begin position="134"/>
        <end position="138"/>
    </location>
    <ligand>
        <name>NADP(+)</name>
        <dbReference type="ChEBI" id="CHEBI:58349"/>
    </ligand>
</feature>
<evidence type="ECO:0000259" key="9">
    <source>
        <dbReference type="Pfam" id="PF01488"/>
    </source>
</evidence>
<dbReference type="InterPro" id="IPR006151">
    <property type="entry name" value="Shikm_DH/Glu-tRNA_Rdtase"/>
</dbReference>
<evidence type="ECO:0000259" key="10">
    <source>
        <dbReference type="Pfam" id="PF08501"/>
    </source>
</evidence>
<feature type="domain" description="Shikimate dehydrogenase substrate binding N-terminal" evidence="10">
    <location>
        <begin position="13"/>
        <end position="95"/>
    </location>
</feature>
<dbReference type="NCBIfam" id="TIGR00507">
    <property type="entry name" value="aroE"/>
    <property type="match status" value="1"/>
</dbReference>
<feature type="binding site" evidence="8">
    <location>
        <position position="231"/>
    </location>
    <ligand>
        <name>NADP(+)</name>
        <dbReference type="ChEBI" id="CHEBI:58349"/>
    </ligand>
</feature>
<dbReference type="GO" id="GO:0008652">
    <property type="term" value="P:amino acid biosynthetic process"/>
    <property type="evidence" value="ECO:0007669"/>
    <property type="project" value="UniProtKB-KW"/>
</dbReference>
<gene>
    <name evidence="8" type="primary">aroE</name>
    <name evidence="12" type="ORF">SI859A1_03567</name>
</gene>
<evidence type="ECO:0000313" key="13">
    <source>
        <dbReference type="Proteomes" id="UP000000321"/>
    </source>
</evidence>
<dbReference type="BioCyc" id="AURANTIMONAS:SI859A1_03567-MONOMER"/>
<feature type="domain" description="Quinate/shikimate 5-dehydrogenase/glutamyl-tRNA reductase" evidence="9">
    <location>
        <begin position="129"/>
        <end position="195"/>
    </location>
</feature>
<dbReference type="GO" id="GO:0005829">
    <property type="term" value="C:cytosol"/>
    <property type="evidence" value="ECO:0007669"/>
    <property type="project" value="TreeGrafter"/>
</dbReference>
<dbReference type="PANTHER" id="PTHR21089">
    <property type="entry name" value="SHIKIMATE DEHYDROGENASE"/>
    <property type="match status" value="1"/>
</dbReference>
<evidence type="ECO:0000256" key="4">
    <source>
        <dbReference type="ARBA" id="ARBA00022857"/>
    </source>
</evidence>
<dbReference type="Gene3D" id="3.40.50.720">
    <property type="entry name" value="NAD(P)-binding Rossmann-like Domain"/>
    <property type="match status" value="1"/>
</dbReference>
<organism evidence="12 13">
    <name type="scientific">Aurantimonas manganoxydans (strain ATCC BAA-1229 / DSM 21871 / SI85-9A1)</name>
    <dbReference type="NCBI Taxonomy" id="287752"/>
    <lineage>
        <taxon>Bacteria</taxon>
        <taxon>Pseudomonadati</taxon>
        <taxon>Pseudomonadota</taxon>
        <taxon>Alphaproteobacteria</taxon>
        <taxon>Hyphomicrobiales</taxon>
        <taxon>Aurantimonadaceae</taxon>
        <taxon>Aurantimonas</taxon>
    </lineage>
</organism>
<feature type="binding site" evidence="8">
    <location>
        <begin position="158"/>
        <end position="163"/>
    </location>
    <ligand>
        <name>NADP(+)</name>
        <dbReference type="ChEBI" id="CHEBI:58349"/>
    </ligand>
</feature>
<dbReference type="SUPFAM" id="SSF53223">
    <property type="entry name" value="Aminoacid dehydrogenase-like, N-terminal domain"/>
    <property type="match status" value="1"/>
</dbReference>
<dbReference type="InterPro" id="IPR041121">
    <property type="entry name" value="SDH_C"/>
</dbReference>
<feature type="active site" description="Proton acceptor" evidence="8">
    <location>
        <position position="72"/>
    </location>
</feature>
<dbReference type="EC" id="1.1.1.25" evidence="2 8"/>
<dbReference type="InterPro" id="IPR022893">
    <property type="entry name" value="Shikimate_DH_fam"/>
</dbReference>
<dbReference type="HOGENOM" id="CLU_044063_2_0_5"/>
<keyword evidence="13" id="KW-1185">Reference proteome</keyword>
<feature type="binding site" evidence="8">
    <location>
        <position position="254"/>
    </location>
    <ligand>
        <name>NADP(+)</name>
        <dbReference type="ChEBI" id="CHEBI:58349"/>
    </ligand>
</feature>
<dbReference type="GO" id="GO:0009073">
    <property type="term" value="P:aromatic amino acid family biosynthetic process"/>
    <property type="evidence" value="ECO:0007669"/>
    <property type="project" value="UniProtKB-KW"/>
</dbReference>
<proteinExistence type="inferred from homology"/>
<name>Q1YE51_AURMS</name>
<dbReference type="SUPFAM" id="SSF51735">
    <property type="entry name" value="NAD(P)-binding Rossmann-fold domains"/>
    <property type="match status" value="1"/>
</dbReference>
<comment type="catalytic activity">
    <reaction evidence="7 8">
        <text>shikimate + NADP(+) = 3-dehydroshikimate + NADPH + H(+)</text>
        <dbReference type="Rhea" id="RHEA:17737"/>
        <dbReference type="ChEBI" id="CHEBI:15378"/>
        <dbReference type="ChEBI" id="CHEBI:16630"/>
        <dbReference type="ChEBI" id="CHEBI:36208"/>
        <dbReference type="ChEBI" id="CHEBI:57783"/>
        <dbReference type="ChEBI" id="CHEBI:58349"/>
        <dbReference type="EC" id="1.1.1.25"/>
    </reaction>
</comment>
<feature type="binding site" evidence="8">
    <location>
        <position position="93"/>
    </location>
    <ligand>
        <name>shikimate</name>
        <dbReference type="ChEBI" id="CHEBI:36208"/>
    </ligand>
</feature>
<dbReference type="InterPro" id="IPR013708">
    <property type="entry name" value="Shikimate_DH-bd_N"/>
</dbReference>
<comment type="similarity">
    <text evidence="8">Belongs to the shikimate dehydrogenase family.</text>
</comment>
<dbReference type="AlphaFoldDB" id="Q1YE51"/>
<feature type="domain" description="SDH C-terminal" evidence="11">
    <location>
        <begin position="254"/>
        <end position="279"/>
    </location>
</feature>
<accession>Q1YE51</accession>
<feature type="binding site" evidence="8">
    <location>
        <position position="68"/>
    </location>
    <ligand>
        <name>shikimate</name>
        <dbReference type="ChEBI" id="CHEBI:36208"/>
    </ligand>
</feature>
<evidence type="ECO:0000256" key="5">
    <source>
        <dbReference type="ARBA" id="ARBA00023002"/>
    </source>
</evidence>
<dbReference type="Pfam" id="PF01488">
    <property type="entry name" value="Shikimate_DH"/>
    <property type="match status" value="1"/>
</dbReference>
<dbReference type="Gene3D" id="3.40.50.10860">
    <property type="entry name" value="Leucine Dehydrogenase, chain A, domain 1"/>
    <property type="match status" value="1"/>
</dbReference>
<dbReference type="NCBIfam" id="NF001312">
    <property type="entry name" value="PRK00258.1-4"/>
    <property type="match status" value="1"/>
</dbReference>
<evidence type="ECO:0000256" key="3">
    <source>
        <dbReference type="ARBA" id="ARBA00022605"/>
    </source>
</evidence>
<comment type="caution">
    <text evidence="12">The sequence shown here is derived from an EMBL/GenBank/DDBJ whole genome shotgun (WGS) entry which is preliminary data.</text>
</comment>
<protein>
    <recommendedName>
        <fullName evidence="2 8">Shikimate dehydrogenase (NADP(+))</fullName>
        <shortName evidence="8">SDH</shortName>
        <ecNumber evidence="2 8">1.1.1.25</ecNumber>
    </recommendedName>
</protein>
<sequence>MTPARTDGPRAFVTGWPVWHSRSPAIHRSWLKEFGLAGSYERVGVPPEEIGEFLKTLRRQGYVGGNVTIPHKLAALEAVSRRDAAAEAIGAVNTIWFEKSGRMVGGNTDAYGFAANLDERLPGWADAEIATVLGAGGASRAVIFALLKRGVKQVRVVNRTIERAEELAARFGPRVSAHAESERKAQLAAADLLVNTVPIPAPDPDDETPDWFEPRLPDLSALRVGAFVTDIVYVPLMTPILAAAAERGLRHCDGLGMLLHQAVPGFERWFGQRPEVSETLRAKIVTDIENGV</sequence>
<dbReference type="RefSeq" id="WP_009211376.1">
    <property type="nucleotide sequence ID" value="NZ_BBWP01000039.1"/>
</dbReference>
<dbReference type="PANTHER" id="PTHR21089:SF1">
    <property type="entry name" value="BIFUNCTIONAL 3-DEHYDROQUINATE DEHYDRATASE_SHIKIMATE DEHYDROGENASE, CHLOROPLASTIC"/>
    <property type="match status" value="1"/>
</dbReference>
<dbReference type="HAMAP" id="MF_00222">
    <property type="entry name" value="Shikimate_DH_AroE"/>
    <property type="match status" value="1"/>
</dbReference>
<evidence type="ECO:0000259" key="11">
    <source>
        <dbReference type="Pfam" id="PF18317"/>
    </source>
</evidence>
<feature type="binding site" evidence="8">
    <location>
        <begin position="21"/>
        <end position="23"/>
    </location>
    <ligand>
        <name>shikimate</name>
        <dbReference type="ChEBI" id="CHEBI:36208"/>
    </ligand>
</feature>
<keyword evidence="3 8" id="KW-0028">Amino-acid biosynthesis</keyword>
<evidence type="ECO:0000256" key="8">
    <source>
        <dbReference type="HAMAP-Rule" id="MF_00222"/>
    </source>
</evidence>
<feature type="binding site" evidence="8">
    <location>
        <position position="233"/>
    </location>
    <ligand>
        <name>shikimate</name>
        <dbReference type="ChEBI" id="CHEBI:36208"/>
    </ligand>
</feature>
<dbReference type="InterPro" id="IPR011342">
    <property type="entry name" value="Shikimate_DH"/>
</dbReference>
<dbReference type="GO" id="GO:0019632">
    <property type="term" value="P:shikimate metabolic process"/>
    <property type="evidence" value="ECO:0007669"/>
    <property type="project" value="InterPro"/>
</dbReference>
<dbReference type="Pfam" id="PF18317">
    <property type="entry name" value="SDH_C"/>
    <property type="match status" value="1"/>
</dbReference>
<dbReference type="EMBL" id="AAPJ01000009">
    <property type="protein sequence ID" value="EAS48548.1"/>
    <property type="molecule type" value="Genomic_DNA"/>
</dbReference>
<feature type="binding site" evidence="8">
    <location>
        <position position="261"/>
    </location>
    <ligand>
        <name>shikimate</name>
        <dbReference type="ChEBI" id="CHEBI:36208"/>
    </ligand>
</feature>